<evidence type="ECO:0000313" key="1">
    <source>
        <dbReference type="EMBL" id="STD81655.1"/>
    </source>
</evidence>
<name>A0A376GYN1_ENTGA</name>
<evidence type="ECO:0008006" key="3">
    <source>
        <dbReference type="Google" id="ProtNLM"/>
    </source>
</evidence>
<sequence length="43" mass="4909">MRIVKISETEIYVEMTGKESFTVTCSSEQLAERWLALLEGLSE</sequence>
<protein>
    <recommendedName>
        <fullName evidence="3">PH domain-containing protein</fullName>
    </recommendedName>
</protein>
<accession>A0A376GYN1</accession>
<gene>
    <name evidence="1" type="ORF">NCTC12360_00068</name>
</gene>
<dbReference type="AlphaFoldDB" id="A0A376GYN1"/>
<dbReference type="EMBL" id="UFYW01000001">
    <property type="protein sequence ID" value="STD81655.1"/>
    <property type="molecule type" value="Genomic_DNA"/>
</dbReference>
<evidence type="ECO:0000313" key="2">
    <source>
        <dbReference type="Proteomes" id="UP000254807"/>
    </source>
</evidence>
<proteinExistence type="predicted"/>
<dbReference type="RefSeq" id="WP_255210070.1">
    <property type="nucleotide sequence ID" value="NZ_JARPZP010000001.1"/>
</dbReference>
<keyword evidence="2" id="KW-1185">Reference proteome</keyword>
<organism evidence="1 2">
    <name type="scientific">Enterococcus gallinarum</name>
    <dbReference type="NCBI Taxonomy" id="1353"/>
    <lineage>
        <taxon>Bacteria</taxon>
        <taxon>Bacillati</taxon>
        <taxon>Bacillota</taxon>
        <taxon>Bacilli</taxon>
        <taxon>Lactobacillales</taxon>
        <taxon>Enterococcaceae</taxon>
        <taxon>Enterococcus</taxon>
    </lineage>
</organism>
<dbReference type="Proteomes" id="UP000254807">
    <property type="component" value="Unassembled WGS sequence"/>
</dbReference>
<reference evidence="1 2" key="1">
    <citation type="submission" date="2018-06" db="EMBL/GenBank/DDBJ databases">
        <authorList>
            <consortium name="Pathogen Informatics"/>
            <person name="Doyle S."/>
        </authorList>
    </citation>
    <scope>NUCLEOTIDE SEQUENCE [LARGE SCALE GENOMIC DNA]</scope>
    <source>
        <strain evidence="1 2">NCTC12360</strain>
    </source>
</reference>